<dbReference type="GO" id="GO:0016491">
    <property type="term" value="F:oxidoreductase activity"/>
    <property type="evidence" value="ECO:0007669"/>
    <property type="project" value="UniProtKB-KW"/>
</dbReference>
<dbReference type="GO" id="GO:0016020">
    <property type="term" value="C:membrane"/>
    <property type="evidence" value="ECO:0007669"/>
    <property type="project" value="TreeGrafter"/>
</dbReference>
<evidence type="ECO:0000313" key="7">
    <source>
        <dbReference type="Proteomes" id="UP000035352"/>
    </source>
</evidence>
<dbReference type="PROSITE" id="PS00061">
    <property type="entry name" value="ADH_SHORT"/>
    <property type="match status" value="1"/>
</dbReference>
<feature type="domain" description="Ketoreductase" evidence="5">
    <location>
        <begin position="10"/>
        <end position="182"/>
    </location>
</feature>
<dbReference type="KEGG" id="pbh:AAW51_0790"/>
<keyword evidence="4" id="KW-0472">Membrane</keyword>
<dbReference type="OrthoDB" id="9790266at2"/>
<keyword evidence="4" id="KW-0812">Transmembrane</keyword>
<dbReference type="RefSeq" id="WP_047193563.1">
    <property type="nucleotide sequence ID" value="NZ_CP011371.1"/>
</dbReference>
<dbReference type="SMART" id="SM00822">
    <property type="entry name" value="PKS_KR"/>
    <property type="match status" value="1"/>
</dbReference>
<keyword evidence="4" id="KW-1133">Transmembrane helix</keyword>
<keyword evidence="2" id="KW-0560">Oxidoreductase</keyword>
<feature type="transmembrane region" description="Helical" evidence="4">
    <location>
        <begin position="302"/>
        <end position="320"/>
    </location>
</feature>
<dbReference type="NCBIfam" id="NF004792">
    <property type="entry name" value="PRK06139.1"/>
    <property type="match status" value="1"/>
</dbReference>
<dbReference type="EMBL" id="CP011371">
    <property type="protein sequence ID" value="AKJ27481.1"/>
    <property type="molecule type" value="Genomic_DNA"/>
</dbReference>
<protein>
    <submittedName>
        <fullName evidence="6">Short-chain dehydrogenase</fullName>
    </submittedName>
</protein>
<comment type="similarity">
    <text evidence="1 3">Belongs to the short-chain dehydrogenases/reductases (SDR) family.</text>
</comment>
<sequence>MVKQRDLRGATVVLTGASSGIGRAAALAFAHEGANLVLASRREAALKEVAGECAALGAETLVVPTDVTDSHAMHELAESAFARFGAIDVWVNNAGVGAVGPFSDTPAEAHEQVIRTNLIGHLNGAHAVLPYFTSQRSGVLINTLSVGSWAPAPYAAAYTASKFGLRGLSEALRGELSHWRDIHICDVFPAFIDTPGLAHGANYVGKQLKPMPPLYDPVRVARAMVMLARRPRKSVTVGAAATAIRLGHFIAPSATAWLMGRISEAYFRRAQPAPRTHGNLFRPPAQGGGIYGGYRSTTLRRAVPAGMLLVAGTALALYLGRRR</sequence>
<evidence type="ECO:0000256" key="4">
    <source>
        <dbReference type="SAM" id="Phobius"/>
    </source>
</evidence>
<evidence type="ECO:0000259" key="5">
    <source>
        <dbReference type="SMART" id="SM00822"/>
    </source>
</evidence>
<dbReference type="STRING" id="413882.AAW51_0790"/>
<dbReference type="PRINTS" id="PR00081">
    <property type="entry name" value="GDHRDH"/>
</dbReference>
<dbReference type="InterPro" id="IPR002347">
    <property type="entry name" value="SDR_fam"/>
</dbReference>
<dbReference type="Pfam" id="PF00106">
    <property type="entry name" value="adh_short"/>
    <property type="match status" value="1"/>
</dbReference>
<proteinExistence type="inferred from homology"/>
<gene>
    <name evidence="6" type="ORF">AAW51_0790</name>
</gene>
<dbReference type="InterPro" id="IPR057326">
    <property type="entry name" value="KR_dom"/>
</dbReference>
<accession>A0A0G3BJD1</accession>
<dbReference type="InterPro" id="IPR020904">
    <property type="entry name" value="Sc_DH/Rdtase_CS"/>
</dbReference>
<dbReference type="PRINTS" id="PR00080">
    <property type="entry name" value="SDRFAMILY"/>
</dbReference>
<dbReference type="InterPro" id="IPR036291">
    <property type="entry name" value="NAD(P)-bd_dom_sf"/>
</dbReference>
<organism evidence="6 7">
    <name type="scientific">Caldimonas brevitalea</name>
    <dbReference type="NCBI Taxonomy" id="413882"/>
    <lineage>
        <taxon>Bacteria</taxon>
        <taxon>Pseudomonadati</taxon>
        <taxon>Pseudomonadota</taxon>
        <taxon>Betaproteobacteria</taxon>
        <taxon>Burkholderiales</taxon>
        <taxon>Sphaerotilaceae</taxon>
        <taxon>Caldimonas</taxon>
    </lineage>
</organism>
<dbReference type="Gene3D" id="3.40.50.720">
    <property type="entry name" value="NAD(P)-binding Rossmann-like Domain"/>
    <property type="match status" value="1"/>
</dbReference>
<dbReference type="SUPFAM" id="SSF51735">
    <property type="entry name" value="NAD(P)-binding Rossmann-fold domains"/>
    <property type="match status" value="1"/>
</dbReference>
<evidence type="ECO:0000256" key="2">
    <source>
        <dbReference type="ARBA" id="ARBA00023002"/>
    </source>
</evidence>
<reference evidence="6 7" key="1">
    <citation type="submission" date="2015-05" db="EMBL/GenBank/DDBJ databases">
        <authorList>
            <person name="Tang B."/>
            <person name="Yu Y."/>
        </authorList>
    </citation>
    <scope>NUCLEOTIDE SEQUENCE [LARGE SCALE GENOMIC DNA]</scope>
    <source>
        <strain evidence="6 7">DSM 7029</strain>
    </source>
</reference>
<dbReference type="AlphaFoldDB" id="A0A0G3BJD1"/>
<name>A0A0G3BJD1_9BURK</name>
<evidence type="ECO:0000256" key="3">
    <source>
        <dbReference type="RuleBase" id="RU000363"/>
    </source>
</evidence>
<evidence type="ECO:0000313" key="6">
    <source>
        <dbReference type="EMBL" id="AKJ27481.1"/>
    </source>
</evidence>
<dbReference type="Proteomes" id="UP000035352">
    <property type="component" value="Chromosome"/>
</dbReference>
<keyword evidence="7" id="KW-1185">Reference proteome</keyword>
<evidence type="ECO:0000256" key="1">
    <source>
        <dbReference type="ARBA" id="ARBA00006484"/>
    </source>
</evidence>
<dbReference type="PATRIC" id="fig|413882.6.peg.836"/>
<dbReference type="PANTHER" id="PTHR44196">
    <property type="entry name" value="DEHYDROGENASE/REDUCTASE SDR FAMILY MEMBER 7B"/>
    <property type="match status" value="1"/>
</dbReference>
<dbReference type="PANTHER" id="PTHR44196:SF1">
    <property type="entry name" value="DEHYDROGENASE_REDUCTASE SDR FAMILY MEMBER 7B"/>
    <property type="match status" value="1"/>
</dbReference>